<gene>
    <name evidence="2" type="ORF">BECKLPF1236B_GA0070989_109414</name>
</gene>
<dbReference type="EMBL" id="CAADFK010000094">
    <property type="protein sequence ID" value="VFK16385.1"/>
    <property type="molecule type" value="Genomic_DNA"/>
</dbReference>
<protein>
    <submittedName>
        <fullName evidence="2">Uncharacterized protein</fullName>
    </submittedName>
</protein>
<keyword evidence="1" id="KW-0472">Membrane</keyword>
<dbReference type="AlphaFoldDB" id="A0A450WHB4"/>
<evidence type="ECO:0000256" key="1">
    <source>
        <dbReference type="SAM" id="Phobius"/>
    </source>
</evidence>
<proteinExistence type="predicted"/>
<sequence length="134" mass="16144">MFENNIFDNDIFEKWLDDKSQEIVGKMGQGEPLRTEEMMVLVLKAQSNHFYHLDRDLRGEMITLREDSRDEMKALREDMNQRFASVDKRFEDMNKRFEDINKHLEQLMRRVDRFMFWSLGVTVAAAIFVVNYLK</sequence>
<feature type="transmembrane region" description="Helical" evidence="1">
    <location>
        <begin position="114"/>
        <end position="133"/>
    </location>
</feature>
<reference evidence="2" key="1">
    <citation type="submission" date="2019-02" db="EMBL/GenBank/DDBJ databases">
        <authorList>
            <person name="Gruber-Vodicka R. H."/>
            <person name="Seah K. B. B."/>
        </authorList>
    </citation>
    <scope>NUCLEOTIDE SEQUENCE</scope>
    <source>
        <strain evidence="2">BECK_S313</strain>
    </source>
</reference>
<name>A0A450WHB4_9GAMM</name>
<keyword evidence="1" id="KW-0812">Transmembrane</keyword>
<accession>A0A450WHB4</accession>
<dbReference type="Gene3D" id="6.10.250.2540">
    <property type="match status" value="1"/>
</dbReference>
<evidence type="ECO:0000313" key="2">
    <source>
        <dbReference type="EMBL" id="VFK16385.1"/>
    </source>
</evidence>
<organism evidence="2">
    <name type="scientific">Candidatus Kentrum sp. LPFa</name>
    <dbReference type="NCBI Taxonomy" id="2126335"/>
    <lineage>
        <taxon>Bacteria</taxon>
        <taxon>Pseudomonadati</taxon>
        <taxon>Pseudomonadota</taxon>
        <taxon>Gammaproteobacteria</taxon>
        <taxon>Candidatus Kentrum</taxon>
    </lineage>
</organism>
<keyword evidence="1" id="KW-1133">Transmembrane helix</keyword>